<comment type="caution">
    <text evidence="3">The sequence shown here is derived from an EMBL/GenBank/DDBJ whole genome shotgun (WGS) entry which is preliminary data.</text>
</comment>
<feature type="compositionally biased region" description="Gly residues" evidence="1">
    <location>
        <begin position="819"/>
        <end position="829"/>
    </location>
</feature>
<dbReference type="AlphaFoldDB" id="A0A0M0JX66"/>
<dbReference type="SMART" id="SM00015">
    <property type="entry name" value="IQ"/>
    <property type="match status" value="4"/>
</dbReference>
<dbReference type="PROSITE" id="PS50245">
    <property type="entry name" value="CAP_GLY_2"/>
    <property type="match status" value="1"/>
</dbReference>
<name>A0A0M0JX66_9EUKA</name>
<dbReference type="PROSITE" id="PS50096">
    <property type="entry name" value="IQ"/>
    <property type="match status" value="3"/>
</dbReference>
<dbReference type="Pfam" id="PF01302">
    <property type="entry name" value="CAP_GLY"/>
    <property type="match status" value="1"/>
</dbReference>
<organism evidence="3 4">
    <name type="scientific">Chrysochromulina tobinii</name>
    <dbReference type="NCBI Taxonomy" id="1460289"/>
    <lineage>
        <taxon>Eukaryota</taxon>
        <taxon>Haptista</taxon>
        <taxon>Haptophyta</taxon>
        <taxon>Prymnesiophyceae</taxon>
        <taxon>Prymnesiales</taxon>
        <taxon>Chrysochromulinaceae</taxon>
        <taxon>Chrysochromulina</taxon>
    </lineage>
</organism>
<feature type="domain" description="CAP-Gly" evidence="2">
    <location>
        <begin position="67"/>
        <end position="111"/>
    </location>
</feature>
<dbReference type="SUPFAM" id="SSF74924">
    <property type="entry name" value="Cap-Gly domain"/>
    <property type="match status" value="1"/>
</dbReference>
<dbReference type="InterPro" id="IPR000048">
    <property type="entry name" value="IQ_motif_EF-hand-BS"/>
</dbReference>
<feature type="region of interest" description="Disordered" evidence="1">
    <location>
        <begin position="536"/>
        <end position="601"/>
    </location>
</feature>
<feature type="compositionally biased region" description="Low complexity" evidence="1">
    <location>
        <begin position="938"/>
        <end position="955"/>
    </location>
</feature>
<evidence type="ECO:0000313" key="4">
    <source>
        <dbReference type="Proteomes" id="UP000037460"/>
    </source>
</evidence>
<feature type="compositionally biased region" description="Low complexity" evidence="1">
    <location>
        <begin position="474"/>
        <end position="486"/>
    </location>
</feature>
<keyword evidence="4" id="KW-1185">Reference proteome</keyword>
<feature type="region of interest" description="Disordered" evidence="1">
    <location>
        <begin position="938"/>
        <end position="967"/>
    </location>
</feature>
<dbReference type="InterPro" id="IPR000938">
    <property type="entry name" value="CAP-Gly_domain"/>
</dbReference>
<reference evidence="4" key="1">
    <citation type="journal article" date="2015" name="PLoS Genet.">
        <title>Genome Sequence and Transcriptome Analyses of Chrysochromulina tobin: Metabolic Tools for Enhanced Algal Fitness in the Prominent Order Prymnesiales (Haptophyceae).</title>
        <authorList>
            <person name="Hovde B.T."/>
            <person name="Deodato C.R."/>
            <person name="Hunsperger H.M."/>
            <person name="Ryken S.A."/>
            <person name="Yost W."/>
            <person name="Jha R.K."/>
            <person name="Patterson J."/>
            <person name="Monnat R.J. Jr."/>
            <person name="Barlow S.B."/>
            <person name="Starkenburg S.R."/>
            <person name="Cattolico R.A."/>
        </authorList>
    </citation>
    <scope>NUCLEOTIDE SEQUENCE</scope>
    <source>
        <strain evidence="4">CCMP291</strain>
    </source>
</reference>
<dbReference type="InterPro" id="IPR036859">
    <property type="entry name" value="CAP-Gly_dom_sf"/>
</dbReference>
<evidence type="ECO:0000256" key="1">
    <source>
        <dbReference type="SAM" id="MobiDB-lite"/>
    </source>
</evidence>
<feature type="region of interest" description="Disordered" evidence="1">
    <location>
        <begin position="812"/>
        <end position="889"/>
    </location>
</feature>
<dbReference type="OrthoDB" id="2130750at2759"/>
<gene>
    <name evidence="3" type="ORF">Ctob_008741</name>
</gene>
<sequence length="1185" mass="127726">MQVLATARASASTLPRSEETQAAARRVQAVLRGAKSRRKPELRTMMRVEVLLKGHKGLLRGLCCWRGQLDTSGAVFLGVALDRPLGHHDGYYAKGDLRCFKCEPRHGVFVPPSRARLEQPRRVQGARDPLDVDMGMSSDETDGDGASFGMSEAEGDDEINAPAGGALVAGAGVGGAGLKALGAPGMPARFVDPAVRLAIRLQAMVRAKKARDDTEYRQLADDFVMPPQVTLDEEGRHHSILTVGHDSDAVSGEWTLAVTASEPIVISKVIFDVGNDIRVPMLFRTAHQAPFEVVSKTGLLTPGDQVLIKGRDAMLLKNGRPSRAIPRADSAWYTLAQQVTLVGLKGRAKEKIDLRVCGLPPCNAVLVNPDNPKTHLPMGSALAARVTVHFHGYFGAKPLTLKHLIKLDGRGSATQVRHVLHDPERLGPPMHSSPGYLRVVALVTKVQARWRALMSTRVLRPSKQQTRAERAATSVQAASRGARARSNAVMSAAEDRVAVAESRERGWETWGTLHPVRTAQPAQDVSSVNELRETLQEAEARRARQAASREGQLQQRALQRERDQRRQSSPSKLKSPGAKSPGAKSHGAKSHGAKSQADGRARPFLVVDTSKLQARQVRQVVDTSELQARQVRQVVDTSELQARQVRQVVDTSELQDLAGALGRYYAGRRRRQRALRAAHAVLGAAMISASVEQRTAREIRRAAALRSLRADRFDHLVHEQLMPWVLRKRLAVAAEDFDAAKAYKLLESGVLERRAELDDLERRKAHAVATESYQLAAELKEQSDTLRVQIALLLHRAGSPYTYRGHGAPPSLIDAAGASRGGAAGGGARGASASESSSTHSPSRRGASSGPASPLRISSHARDGGDGCSASPLHPSRGAGSAAPGGFGEAASALRDDTAHGFGDRIGDPGLGTDDAGARREALVARREEEAAIARASASLARGGRGSLRPASSRRLPPRPMTAMEQPPQQGHCLIGLAGTAASGLRRAASATAMSARAGGAAPPATALASGASGAGREDLYGQLLAMRRREAVLEAELIAIKTRRRQREAKALGAAKAAAALSPAAARLRDELLVVQRHRDSIAEKQRHLEQSQLRVRPKDLATLQRARELVARTSGDTEEHRRRTEGELSAAQGRIDRLARLQRERLESSHRRRASLQRERLEGRILREELAKEMGEHGEGVDV</sequence>
<dbReference type="Proteomes" id="UP000037460">
    <property type="component" value="Unassembled WGS sequence"/>
</dbReference>
<dbReference type="EMBL" id="JWZX01002056">
    <property type="protein sequence ID" value="KOO31251.1"/>
    <property type="molecule type" value="Genomic_DNA"/>
</dbReference>
<evidence type="ECO:0000259" key="2">
    <source>
        <dbReference type="PROSITE" id="PS50245"/>
    </source>
</evidence>
<protein>
    <recommendedName>
        <fullName evidence="2">CAP-Gly domain-containing protein</fullName>
    </recommendedName>
</protein>
<accession>A0A0M0JX66</accession>
<feature type="region of interest" description="Disordered" evidence="1">
    <location>
        <begin position="460"/>
        <end position="486"/>
    </location>
</feature>
<evidence type="ECO:0000313" key="3">
    <source>
        <dbReference type="EMBL" id="KOO31251.1"/>
    </source>
</evidence>
<dbReference type="SMART" id="SM01052">
    <property type="entry name" value="CAP_GLY"/>
    <property type="match status" value="1"/>
</dbReference>
<feature type="compositionally biased region" description="Low complexity" evidence="1">
    <location>
        <begin position="830"/>
        <end position="849"/>
    </location>
</feature>
<dbReference type="Gene3D" id="2.30.30.190">
    <property type="entry name" value="CAP Gly-rich-like domain"/>
    <property type="match status" value="1"/>
</dbReference>
<proteinExistence type="predicted"/>